<comment type="caution">
    <text evidence="1">The sequence shown here is derived from an EMBL/GenBank/DDBJ whole genome shotgun (WGS) entry which is preliminary data.</text>
</comment>
<accession>A0A225WUU3</accession>
<dbReference type="Proteomes" id="UP000198211">
    <property type="component" value="Unassembled WGS sequence"/>
</dbReference>
<dbReference type="OrthoDB" id="121224at2759"/>
<dbReference type="AlphaFoldDB" id="A0A225WUU3"/>
<protein>
    <submittedName>
        <fullName evidence="1">Uncharacterized protein</fullName>
    </submittedName>
</protein>
<evidence type="ECO:0000313" key="1">
    <source>
        <dbReference type="EMBL" id="OWZ20837.1"/>
    </source>
</evidence>
<evidence type="ECO:0000313" key="2">
    <source>
        <dbReference type="Proteomes" id="UP000198211"/>
    </source>
</evidence>
<keyword evidence="2" id="KW-1185">Reference proteome</keyword>
<reference evidence="2" key="1">
    <citation type="submission" date="2017-03" db="EMBL/GenBank/DDBJ databases">
        <title>Phytopthora megakarya and P. palmivora, two closely related causual agents of cacao black pod achieved similar genome size and gene model numbers by different mechanisms.</title>
        <authorList>
            <person name="Ali S."/>
            <person name="Shao J."/>
            <person name="Larry D.J."/>
            <person name="Kronmiller B."/>
            <person name="Shen D."/>
            <person name="Strem M.D."/>
            <person name="Melnick R.L."/>
            <person name="Guiltinan M.J."/>
            <person name="Tyler B.M."/>
            <person name="Meinhardt L.W."/>
            <person name="Bailey B.A."/>
        </authorList>
    </citation>
    <scope>NUCLEOTIDE SEQUENCE [LARGE SCALE GENOMIC DNA]</scope>
    <source>
        <strain evidence="2">zdho120</strain>
    </source>
</reference>
<name>A0A225WUU3_9STRA</name>
<sequence>MVPEKFVQVGPVSSVFSDDRDVGGNVDTVFDEIQQAVRPIPVCAPEAVDFDAVLANIDVDLETYVSVKSEGAEKFHEGAWLSVKVAGIRLYMLPSRYRALVREVSHDDMTHMLNRYEPGCSHVDRSVSFVVWKRSVEDHRTETFPERSLSGETEDDLYQFMYTVRESGAVGRQQWPEQYEVPDSDVESDSSDDLVGDGKRVIVSVNGVEAVSAWYIDCTPADVLIDSDAVASLIDVRVLKRIERADTPLRPCDSSLNGGTGHKIGAKGVIELPLRLGSVEMD</sequence>
<dbReference type="EMBL" id="NBNE01000285">
    <property type="protein sequence ID" value="OWZ20837.1"/>
    <property type="molecule type" value="Genomic_DNA"/>
</dbReference>
<organism evidence="1 2">
    <name type="scientific">Phytophthora megakarya</name>
    <dbReference type="NCBI Taxonomy" id="4795"/>
    <lineage>
        <taxon>Eukaryota</taxon>
        <taxon>Sar</taxon>
        <taxon>Stramenopiles</taxon>
        <taxon>Oomycota</taxon>
        <taxon>Peronosporomycetes</taxon>
        <taxon>Peronosporales</taxon>
        <taxon>Peronosporaceae</taxon>
        <taxon>Phytophthora</taxon>
    </lineage>
</organism>
<gene>
    <name evidence="1" type="ORF">PHMEG_0004699</name>
</gene>
<proteinExistence type="predicted"/>